<comment type="similarity">
    <text evidence="1">Belongs to the LysR transcriptional regulatory family.</text>
</comment>
<feature type="transmembrane region" description="Helical" evidence="5">
    <location>
        <begin position="129"/>
        <end position="159"/>
    </location>
</feature>
<name>A0ABW3CC78_9ACTN</name>
<comment type="caution">
    <text evidence="7">The sequence shown here is derived from an EMBL/GenBank/DDBJ whole genome shotgun (WGS) entry which is preliminary data.</text>
</comment>
<dbReference type="Gene3D" id="3.40.190.10">
    <property type="entry name" value="Periplasmic binding protein-like II"/>
    <property type="match status" value="2"/>
</dbReference>
<dbReference type="EMBL" id="JBHTIR010001054">
    <property type="protein sequence ID" value="MFD0852089.1"/>
    <property type="molecule type" value="Genomic_DNA"/>
</dbReference>
<evidence type="ECO:0000313" key="8">
    <source>
        <dbReference type="Proteomes" id="UP001597083"/>
    </source>
</evidence>
<keyword evidence="5" id="KW-0812">Transmembrane</keyword>
<accession>A0ABW3CC78</accession>
<keyword evidence="5" id="KW-1133">Transmembrane helix</keyword>
<dbReference type="PANTHER" id="PTHR30346">
    <property type="entry name" value="TRANSCRIPTIONAL DUAL REGULATOR HCAR-RELATED"/>
    <property type="match status" value="1"/>
</dbReference>
<dbReference type="PANTHER" id="PTHR30346:SF29">
    <property type="entry name" value="LYSR SUBSTRATE-BINDING"/>
    <property type="match status" value="1"/>
</dbReference>
<keyword evidence="5" id="KW-0472">Membrane</keyword>
<evidence type="ECO:0000256" key="4">
    <source>
        <dbReference type="ARBA" id="ARBA00023163"/>
    </source>
</evidence>
<evidence type="ECO:0000259" key="6">
    <source>
        <dbReference type="Pfam" id="PF03466"/>
    </source>
</evidence>
<dbReference type="Pfam" id="PF03466">
    <property type="entry name" value="LysR_substrate"/>
    <property type="match status" value="1"/>
</dbReference>
<keyword evidence="3" id="KW-0238">DNA-binding</keyword>
<dbReference type="InterPro" id="IPR005119">
    <property type="entry name" value="LysR_subst-bd"/>
</dbReference>
<keyword evidence="8" id="KW-1185">Reference proteome</keyword>
<evidence type="ECO:0000256" key="1">
    <source>
        <dbReference type="ARBA" id="ARBA00009437"/>
    </source>
</evidence>
<feature type="non-terminal residue" evidence="7">
    <location>
        <position position="1"/>
    </location>
</feature>
<evidence type="ECO:0000313" key="7">
    <source>
        <dbReference type="EMBL" id="MFD0852089.1"/>
    </source>
</evidence>
<evidence type="ECO:0000256" key="3">
    <source>
        <dbReference type="ARBA" id="ARBA00023125"/>
    </source>
</evidence>
<feature type="non-terminal residue" evidence="7">
    <location>
        <position position="187"/>
    </location>
</feature>
<keyword evidence="2" id="KW-0805">Transcription regulation</keyword>
<dbReference type="Proteomes" id="UP001597083">
    <property type="component" value="Unassembled WGS sequence"/>
</dbReference>
<reference evidence="8" key="1">
    <citation type="journal article" date="2019" name="Int. J. Syst. Evol. Microbiol.">
        <title>The Global Catalogue of Microorganisms (GCM) 10K type strain sequencing project: providing services to taxonomists for standard genome sequencing and annotation.</title>
        <authorList>
            <consortium name="The Broad Institute Genomics Platform"/>
            <consortium name="The Broad Institute Genome Sequencing Center for Infectious Disease"/>
            <person name="Wu L."/>
            <person name="Ma J."/>
        </authorList>
    </citation>
    <scope>NUCLEOTIDE SEQUENCE [LARGE SCALE GENOMIC DNA]</scope>
    <source>
        <strain evidence="8">JCM 31696</strain>
    </source>
</reference>
<evidence type="ECO:0000256" key="2">
    <source>
        <dbReference type="ARBA" id="ARBA00023015"/>
    </source>
</evidence>
<feature type="domain" description="LysR substrate-binding" evidence="6">
    <location>
        <begin position="2"/>
        <end position="183"/>
    </location>
</feature>
<dbReference type="CDD" id="cd08423">
    <property type="entry name" value="PBP2_LTTR_like_6"/>
    <property type="match status" value="1"/>
</dbReference>
<protein>
    <submittedName>
        <fullName evidence="7">LysR substrate-binding domain-containing protein</fullName>
    </submittedName>
</protein>
<proteinExistence type="inferred from homology"/>
<sequence length="187" mass="20748">ARILPRALARLTREQPGIEVTLAEGEPDELLPELLDGDLDAQLVYRYDLFPRDWPDRLAETRLMDEDLVLVMPEDHPLARTSGRTVRLGDLQDETWIASRPETSGAQALQRLCASAGFSPRIAYRSNDYTVVCGLVACGLGIALVPAMGCMPMPGLAMLKLARRSPRRRVFVLRRATNANPLLDDVL</sequence>
<dbReference type="SUPFAM" id="SSF53850">
    <property type="entry name" value="Periplasmic binding protein-like II"/>
    <property type="match status" value="1"/>
</dbReference>
<organism evidence="7 8">
    <name type="scientific">Actinomadura adrarensis</name>
    <dbReference type="NCBI Taxonomy" id="1819600"/>
    <lineage>
        <taxon>Bacteria</taxon>
        <taxon>Bacillati</taxon>
        <taxon>Actinomycetota</taxon>
        <taxon>Actinomycetes</taxon>
        <taxon>Streptosporangiales</taxon>
        <taxon>Thermomonosporaceae</taxon>
        <taxon>Actinomadura</taxon>
    </lineage>
</organism>
<keyword evidence="4" id="KW-0804">Transcription</keyword>
<evidence type="ECO:0000256" key="5">
    <source>
        <dbReference type="SAM" id="Phobius"/>
    </source>
</evidence>
<gene>
    <name evidence="7" type="ORF">ACFQ07_07650</name>
</gene>